<dbReference type="InterPro" id="IPR007527">
    <property type="entry name" value="Znf_SWIM"/>
</dbReference>
<gene>
    <name evidence="2" type="ORF">OSB04_006077</name>
</gene>
<dbReference type="EMBL" id="JARYMX010000002">
    <property type="protein sequence ID" value="KAJ9560917.1"/>
    <property type="molecule type" value="Genomic_DNA"/>
</dbReference>
<evidence type="ECO:0000313" key="3">
    <source>
        <dbReference type="Proteomes" id="UP001172457"/>
    </source>
</evidence>
<sequence>MQRSILREFLRPVINLGEFQVCRNGDNRAEVKYKEKCWEVIPDERKCSCRVWQVKGLPCMYATIFIAFTRKTKNLCFKIFSNVRKRSVGAYRAPIIKCPSRRPKK</sequence>
<comment type="caution">
    <text evidence="2">The sequence shown here is derived from an EMBL/GenBank/DDBJ whole genome shotgun (WGS) entry which is preliminary data.</text>
</comment>
<name>A0AA38WH37_9ASTR</name>
<accession>A0AA38WH37</accession>
<protein>
    <recommendedName>
        <fullName evidence="1">SWIM-type domain-containing protein</fullName>
    </recommendedName>
</protein>
<reference evidence="2" key="1">
    <citation type="submission" date="2023-03" db="EMBL/GenBank/DDBJ databases">
        <title>Chromosome-scale reference genome and RAD-based genetic map of yellow starthistle (Centaurea solstitialis) reveal putative structural variation and QTLs associated with invader traits.</title>
        <authorList>
            <person name="Reatini B."/>
            <person name="Cang F.A."/>
            <person name="Jiang Q."/>
            <person name="Mckibben M.T.W."/>
            <person name="Barker M.S."/>
            <person name="Rieseberg L.H."/>
            <person name="Dlugosch K.M."/>
        </authorList>
    </citation>
    <scope>NUCLEOTIDE SEQUENCE</scope>
    <source>
        <strain evidence="2">CAN-66</strain>
        <tissue evidence="2">Leaf</tissue>
    </source>
</reference>
<feature type="domain" description="SWIM-type" evidence="1">
    <location>
        <begin position="43"/>
        <end position="59"/>
    </location>
</feature>
<dbReference type="GO" id="GO:0008270">
    <property type="term" value="F:zinc ion binding"/>
    <property type="evidence" value="ECO:0007669"/>
    <property type="project" value="InterPro"/>
</dbReference>
<proteinExistence type="predicted"/>
<dbReference type="AlphaFoldDB" id="A0AA38WH37"/>
<dbReference type="Pfam" id="PF04434">
    <property type="entry name" value="SWIM"/>
    <property type="match status" value="1"/>
</dbReference>
<evidence type="ECO:0000259" key="1">
    <source>
        <dbReference type="Pfam" id="PF04434"/>
    </source>
</evidence>
<keyword evidence="3" id="KW-1185">Reference proteome</keyword>
<organism evidence="2 3">
    <name type="scientific">Centaurea solstitialis</name>
    <name type="common">yellow star-thistle</name>
    <dbReference type="NCBI Taxonomy" id="347529"/>
    <lineage>
        <taxon>Eukaryota</taxon>
        <taxon>Viridiplantae</taxon>
        <taxon>Streptophyta</taxon>
        <taxon>Embryophyta</taxon>
        <taxon>Tracheophyta</taxon>
        <taxon>Spermatophyta</taxon>
        <taxon>Magnoliopsida</taxon>
        <taxon>eudicotyledons</taxon>
        <taxon>Gunneridae</taxon>
        <taxon>Pentapetalae</taxon>
        <taxon>asterids</taxon>
        <taxon>campanulids</taxon>
        <taxon>Asterales</taxon>
        <taxon>Asteraceae</taxon>
        <taxon>Carduoideae</taxon>
        <taxon>Cardueae</taxon>
        <taxon>Centaureinae</taxon>
        <taxon>Centaurea</taxon>
    </lineage>
</organism>
<evidence type="ECO:0000313" key="2">
    <source>
        <dbReference type="EMBL" id="KAJ9560917.1"/>
    </source>
</evidence>
<dbReference type="Proteomes" id="UP001172457">
    <property type="component" value="Chromosome 2"/>
</dbReference>